<evidence type="ECO:0000313" key="1">
    <source>
        <dbReference type="EMBL" id="KAK1413817.1"/>
    </source>
</evidence>
<dbReference type="EMBL" id="JAUHHV010000008">
    <property type="protein sequence ID" value="KAK1413817.1"/>
    <property type="molecule type" value="Genomic_DNA"/>
</dbReference>
<name>A0AAD8K3X0_TARER</name>
<dbReference type="AlphaFoldDB" id="A0AAD8K3X0"/>
<organism evidence="1 2">
    <name type="scientific">Tagetes erecta</name>
    <name type="common">African marigold</name>
    <dbReference type="NCBI Taxonomy" id="13708"/>
    <lineage>
        <taxon>Eukaryota</taxon>
        <taxon>Viridiplantae</taxon>
        <taxon>Streptophyta</taxon>
        <taxon>Embryophyta</taxon>
        <taxon>Tracheophyta</taxon>
        <taxon>Spermatophyta</taxon>
        <taxon>Magnoliopsida</taxon>
        <taxon>eudicotyledons</taxon>
        <taxon>Gunneridae</taxon>
        <taxon>Pentapetalae</taxon>
        <taxon>asterids</taxon>
        <taxon>campanulids</taxon>
        <taxon>Asterales</taxon>
        <taxon>Asteraceae</taxon>
        <taxon>Asteroideae</taxon>
        <taxon>Heliantheae alliance</taxon>
        <taxon>Tageteae</taxon>
        <taxon>Tagetes</taxon>
    </lineage>
</organism>
<accession>A0AAD8K3X0</accession>
<gene>
    <name evidence="1" type="ORF">QVD17_29553</name>
</gene>
<sequence>MAISSDHIGITKASKLINQNYDVFAVCESSSLVRLHFFNTPLLPTTITKNNAHPYDQQAHRKASHRL</sequence>
<protein>
    <submittedName>
        <fullName evidence="1">Uncharacterized protein</fullName>
    </submittedName>
</protein>
<evidence type="ECO:0000313" key="2">
    <source>
        <dbReference type="Proteomes" id="UP001229421"/>
    </source>
</evidence>
<comment type="caution">
    <text evidence="1">The sequence shown here is derived from an EMBL/GenBank/DDBJ whole genome shotgun (WGS) entry which is preliminary data.</text>
</comment>
<reference evidence="1" key="1">
    <citation type="journal article" date="2023" name="bioRxiv">
        <title>Improved chromosome-level genome assembly for marigold (Tagetes erecta).</title>
        <authorList>
            <person name="Jiang F."/>
            <person name="Yuan L."/>
            <person name="Wang S."/>
            <person name="Wang H."/>
            <person name="Xu D."/>
            <person name="Wang A."/>
            <person name="Fan W."/>
        </authorList>
    </citation>
    <scope>NUCLEOTIDE SEQUENCE</scope>
    <source>
        <strain evidence="1">WSJ</strain>
        <tissue evidence="1">Leaf</tissue>
    </source>
</reference>
<dbReference type="Proteomes" id="UP001229421">
    <property type="component" value="Unassembled WGS sequence"/>
</dbReference>
<proteinExistence type="predicted"/>
<keyword evidence="2" id="KW-1185">Reference proteome</keyword>